<comment type="similarity">
    <text evidence="3">Belongs to the HRG family.</text>
</comment>
<keyword evidence="5 10" id="KW-0812">Transmembrane</keyword>
<evidence type="ECO:0000256" key="4">
    <source>
        <dbReference type="ARBA" id="ARBA00022448"/>
    </source>
</evidence>
<dbReference type="GO" id="GO:0010008">
    <property type="term" value="C:endosome membrane"/>
    <property type="evidence" value="ECO:0007669"/>
    <property type="project" value="UniProtKB-SubCell"/>
</dbReference>
<evidence type="ECO:0000256" key="1">
    <source>
        <dbReference type="ARBA" id="ARBA00004155"/>
    </source>
</evidence>
<evidence type="ECO:0000256" key="7">
    <source>
        <dbReference type="ARBA" id="ARBA00022989"/>
    </source>
</evidence>
<keyword evidence="4" id="KW-0813">Transport</keyword>
<gene>
    <name evidence="11" type="ORF">ILUMI_12477</name>
</gene>
<dbReference type="InterPro" id="IPR026218">
    <property type="entry name" value="HRG"/>
</dbReference>
<dbReference type="GO" id="GO:0015232">
    <property type="term" value="F:heme transmembrane transporter activity"/>
    <property type="evidence" value="ECO:0007669"/>
    <property type="project" value="InterPro"/>
</dbReference>
<proteinExistence type="inferred from homology"/>
<evidence type="ECO:0000256" key="5">
    <source>
        <dbReference type="ARBA" id="ARBA00022692"/>
    </source>
</evidence>
<organism evidence="11 12">
    <name type="scientific">Ignelater luminosus</name>
    <name type="common">Cucubano</name>
    <name type="synonym">Pyrophorus luminosus</name>
    <dbReference type="NCBI Taxonomy" id="2038154"/>
    <lineage>
        <taxon>Eukaryota</taxon>
        <taxon>Metazoa</taxon>
        <taxon>Ecdysozoa</taxon>
        <taxon>Arthropoda</taxon>
        <taxon>Hexapoda</taxon>
        <taxon>Insecta</taxon>
        <taxon>Pterygota</taxon>
        <taxon>Neoptera</taxon>
        <taxon>Endopterygota</taxon>
        <taxon>Coleoptera</taxon>
        <taxon>Polyphaga</taxon>
        <taxon>Elateriformia</taxon>
        <taxon>Elateroidea</taxon>
        <taxon>Elateridae</taxon>
        <taxon>Agrypninae</taxon>
        <taxon>Pyrophorini</taxon>
        <taxon>Ignelater</taxon>
    </lineage>
</organism>
<dbReference type="EMBL" id="VTPC01007750">
    <property type="protein sequence ID" value="KAF2893704.1"/>
    <property type="molecule type" value="Genomic_DNA"/>
</dbReference>
<comment type="subcellular location">
    <subcellularLocation>
        <location evidence="2">Endosome membrane</location>
        <topology evidence="2">Multi-pass membrane protein</topology>
    </subcellularLocation>
    <subcellularLocation>
        <location evidence="1">Lysosome membrane</location>
        <topology evidence="1">Multi-pass membrane protein</topology>
    </subcellularLocation>
</comment>
<reference evidence="11" key="1">
    <citation type="submission" date="2019-08" db="EMBL/GenBank/DDBJ databases">
        <title>The genome of the North American firefly Photinus pyralis.</title>
        <authorList>
            <consortium name="Photinus pyralis genome working group"/>
            <person name="Fallon T.R."/>
            <person name="Sander Lower S.E."/>
            <person name="Weng J.-K."/>
        </authorList>
    </citation>
    <scope>NUCLEOTIDE SEQUENCE</scope>
    <source>
        <strain evidence="11">TRF0915ILg1</strain>
        <tissue evidence="11">Whole body</tissue>
    </source>
</reference>
<dbReference type="PANTHER" id="PTHR31525">
    <property type="entry name" value="HEME TRANSPORTER HRG1"/>
    <property type="match status" value="1"/>
</dbReference>
<dbReference type="GO" id="GO:0020037">
    <property type="term" value="F:heme binding"/>
    <property type="evidence" value="ECO:0007669"/>
    <property type="project" value="TreeGrafter"/>
</dbReference>
<keyword evidence="7 10" id="KW-1133">Transmembrane helix</keyword>
<keyword evidence="6" id="KW-0967">Endosome</keyword>
<feature type="transmembrane region" description="Helical" evidence="10">
    <location>
        <begin position="7"/>
        <end position="27"/>
    </location>
</feature>
<sequence>MTAIGLVFCFIYTLAGISGFVAFLVLGNYSGSVWAFATGAIAAIATQLRYLKFRNRLDTWYSERELSPLSFVGFVCFTIGIMGVAYHTAIEVLLKKPILPINQSEIIPIVWAFMTAKCSVLLMCTVREYRNLNEDEERSDLVQSYNETVQEENGDISTVTE</sequence>
<dbReference type="Proteomes" id="UP000801492">
    <property type="component" value="Unassembled WGS sequence"/>
</dbReference>
<accession>A0A8K0CWE1</accession>
<evidence type="ECO:0000313" key="12">
    <source>
        <dbReference type="Proteomes" id="UP000801492"/>
    </source>
</evidence>
<dbReference type="GO" id="GO:0005886">
    <property type="term" value="C:plasma membrane"/>
    <property type="evidence" value="ECO:0007669"/>
    <property type="project" value="TreeGrafter"/>
</dbReference>
<keyword evidence="9" id="KW-0458">Lysosome</keyword>
<evidence type="ECO:0000256" key="2">
    <source>
        <dbReference type="ARBA" id="ARBA00004337"/>
    </source>
</evidence>
<keyword evidence="12" id="KW-1185">Reference proteome</keyword>
<comment type="caution">
    <text evidence="11">The sequence shown here is derived from an EMBL/GenBank/DDBJ whole genome shotgun (WGS) entry which is preliminary data.</text>
</comment>
<dbReference type="PANTHER" id="PTHR31525:SF1">
    <property type="entry name" value="HEME TRANSPORTER HRG1"/>
    <property type="match status" value="1"/>
</dbReference>
<keyword evidence="8 10" id="KW-0472">Membrane</keyword>
<protein>
    <submittedName>
        <fullName evidence="11">Uncharacterized protein</fullName>
    </submittedName>
</protein>
<dbReference type="OrthoDB" id="5954402at2759"/>
<evidence type="ECO:0000313" key="11">
    <source>
        <dbReference type="EMBL" id="KAF2893704.1"/>
    </source>
</evidence>
<feature type="transmembrane region" description="Helical" evidence="10">
    <location>
        <begin position="33"/>
        <end position="51"/>
    </location>
</feature>
<dbReference type="AlphaFoldDB" id="A0A8K0CWE1"/>
<feature type="transmembrane region" description="Helical" evidence="10">
    <location>
        <begin position="71"/>
        <end position="94"/>
    </location>
</feature>
<evidence type="ECO:0000256" key="10">
    <source>
        <dbReference type="SAM" id="Phobius"/>
    </source>
</evidence>
<evidence type="ECO:0000256" key="8">
    <source>
        <dbReference type="ARBA" id="ARBA00023136"/>
    </source>
</evidence>
<evidence type="ECO:0000256" key="6">
    <source>
        <dbReference type="ARBA" id="ARBA00022753"/>
    </source>
</evidence>
<dbReference type="GO" id="GO:0005765">
    <property type="term" value="C:lysosomal membrane"/>
    <property type="evidence" value="ECO:0007669"/>
    <property type="project" value="UniProtKB-SubCell"/>
</dbReference>
<evidence type="ECO:0000256" key="9">
    <source>
        <dbReference type="ARBA" id="ARBA00023228"/>
    </source>
</evidence>
<name>A0A8K0CWE1_IGNLU</name>
<evidence type="ECO:0000256" key="3">
    <source>
        <dbReference type="ARBA" id="ARBA00006203"/>
    </source>
</evidence>